<dbReference type="InterPro" id="IPR027417">
    <property type="entry name" value="P-loop_NTPase"/>
</dbReference>
<keyword evidence="3 10" id="KW-0812">Transmembrane</keyword>
<dbReference type="CDD" id="cd03249">
    <property type="entry name" value="ABC_MTABC3_MDL1_MDL2"/>
    <property type="match status" value="1"/>
</dbReference>
<dbReference type="STRING" id="40148.A0A0D9YNE3"/>
<evidence type="ECO:0000256" key="3">
    <source>
        <dbReference type="ARBA" id="ARBA00022692"/>
    </source>
</evidence>
<feature type="transmembrane region" description="Helical" evidence="10">
    <location>
        <begin position="324"/>
        <end position="343"/>
    </location>
</feature>
<dbReference type="Gramene" id="OGLUM02G06450.1">
    <property type="protein sequence ID" value="OGLUM02G06450.1"/>
    <property type="gene ID" value="OGLUM02G06450"/>
</dbReference>
<feature type="transmembrane region" description="Helical" evidence="10">
    <location>
        <begin position="219"/>
        <end position="236"/>
    </location>
</feature>
<accession>A0A0D9YNE3</accession>
<dbReference type="PANTHER" id="PTHR45136">
    <property type="entry name" value="ABC TRANSPORTER DOMAIN-CONTAINING PROTEIN"/>
    <property type="match status" value="1"/>
</dbReference>
<evidence type="ECO:0008006" key="15">
    <source>
        <dbReference type="Google" id="ProtNLM"/>
    </source>
</evidence>
<dbReference type="FunFam" id="1.20.1560.10:FF:000126">
    <property type="entry name" value="Putative ABC transporter B family member 8"/>
    <property type="match status" value="1"/>
</dbReference>
<dbReference type="PROSITE" id="PS00211">
    <property type="entry name" value="ABC_TRANSPORTER_1"/>
    <property type="match status" value="1"/>
</dbReference>
<feature type="domain" description="ABC transmembrane type-1" evidence="12">
    <location>
        <begin position="178"/>
        <end position="465"/>
    </location>
</feature>
<dbReference type="HOGENOM" id="CLU_000604_84_3_1"/>
<protein>
    <recommendedName>
        <fullName evidence="15">Multidrug resistance protein</fullName>
    </recommendedName>
</protein>
<evidence type="ECO:0000256" key="4">
    <source>
        <dbReference type="ARBA" id="ARBA00022737"/>
    </source>
</evidence>
<dbReference type="GO" id="GO:0140359">
    <property type="term" value="F:ABC-type transporter activity"/>
    <property type="evidence" value="ECO:0007669"/>
    <property type="project" value="InterPro"/>
</dbReference>
<keyword evidence="2" id="KW-0813">Transport</keyword>
<dbReference type="PANTHER" id="PTHR45136:SF2">
    <property type="entry name" value="ABC TRANSPORTER DOMAIN-CONTAINING PROTEIN"/>
    <property type="match status" value="1"/>
</dbReference>
<keyword evidence="5" id="KW-0547">Nucleotide-binding</keyword>
<dbReference type="InterPro" id="IPR003439">
    <property type="entry name" value="ABC_transporter-like_ATP-bd"/>
</dbReference>
<reference evidence="13" key="2">
    <citation type="submission" date="2018-05" db="EMBL/GenBank/DDBJ databases">
        <title>OgluRS3 (Oryza glumaepatula Reference Sequence Version 3).</title>
        <authorList>
            <person name="Zhang J."/>
            <person name="Kudrna D."/>
            <person name="Lee S."/>
            <person name="Talag J."/>
            <person name="Welchert J."/>
            <person name="Wing R.A."/>
        </authorList>
    </citation>
    <scope>NUCLEOTIDE SEQUENCE [LARGE SCALE GENOMIC DNA]</scope>
</reference>
<reference evidence="13" key="1">
    <citation type="submission" date="2015-04" db="UniProtKB">
        <authorList>
            <consortium name="EnsemblPlants"/>
        </authorList>
    </citation>
    <scope>IDENTIFICATION</scope>
</reference>
<dbReference type="eggNOG" id="KOG0055">
    <property type="taxonomic scope" value="Eukaryota"/>
</dbReference>
<evidence type="ECO:0000256" key="9">
    <source>
        <dbReference type="ARBA" id="ARBA00023180"/>
    </source>
</evidence>
<keyword evidence="4" id="KW-0677">Repeat</keyword>
<keyword evidence="14" id="KW-1185">Reference proteome</keyword>
<dbReference type="FunFam" id="3.40.50.300:FF:000205">
    <property type="entry name" value="ABC transporter B family member 4"/>
    <property type="match status" value="1"/>
</dbReference>
<evidence type="ECO:0000256" key="7">
    <source>
        <dbReference type="ARBA" id="ARBA00022989"/>
    </source>
</evidence>
<dbReference type="SUPFAM" id="SSF90123">
    <property type="entry name" value="ABC transporter transmembrane region"/>
    <property type="match status" value="1"/>
</dbReference>
<dbReference type="InterPro" id="IPR011527">
    <property type="entry name" value="ABC1_TM_dom"/>
</dbReference>
<dbReference type="GO" id="GO:0016887">
    <property type="term" value="F:ATP hydrolysis activity"/>
    <property type="evidence" value="ECO:0007669"/>
    <property type="project" value="InterPro"/>
</dbReference>
<sequence length="748" mass="81411">MSGGQKQRIAIARAILKSPKILLLDEATSALDTESERVVQEALDLASMGRTTIVIAHRLSTIRNADIIAVMQSGGVKELGSHDELIANDNGLYSSLVRLQQTRDSNEIDEIGVIGSTSAVGQSSSHSMSRRFSAASRSSSVRSLGDARDADNTEKPKLPVPSFRRLLMLNAPEWKQALMGSFGAVVFGGIQPAFAYAMGSMISVYFLTDHAEIKDKTRTYALIFVGLAVLSFLINIGQHYNFGAMGEYLTKRIREQMLAKILTFEIGWFDRDENSSGAICSQLAKDANVVRSLVGDRMALVIQTISAVLIACTMGLVIAWRLALVMIAVQPLIIVCFYARRVLLKSMSKKSTHAQAESSKLAAEAVSNLRTITAFSSQERILRLFDQSQDGPRKESIRQSWFAGLGLGTSMSLMACSWALGFWYGGRLMAEHHISAKELFQTFIILVSTGRVIADAGSMTTDLAKGADAVASVFAVLDRETEIDPDNPQGYKPEKLKGEVDIRGVDFAYPSRPDVIIFKGFTLSIQPGKSTALVGQSGSGKSTIIGLIERFYDPIRGSVKIDGRDIKAYNLRALRRHIGLVSQEPTLFAGTIRENIVYGTETASEAEIEDAARSANAHDFISNLKDGYGTWCGERGVQLSGGQKQRIAIARAILKNPAILLLDEATSALDSQSEKVVQEALDRVMIDRTSVVVAHRLSTIQNCDLITVLEKGIVVEKGTHASLMAKGPSGTYFSLVSMKQRGNQQVQQ</sequence>
<dbReference type="Gene3D" id="3.40.50.300">
    <property type="entry name" value="P-loop containing nucleotide triphosphate hydrolases"/>
    <property type="match status" value="2"/>
</dbReference>
<dbReference type="InterPro" id="IPR003593">
    <property type="entry name" value="AAA+_ATPase"/>
</dbReference>
<keyword evidence="9" id="KW-0325">Glycoprotein</keyword>
<evidence type="ECO:0000256" key="6">
    <source>
        <dbReference type="ARBA" id="ARBA00022840"/>
    </source>
</evidence>
<evidence type="ECO:0000256" key="1">
    <source>
        <dbReference type="ARBA" id="ARBA00007577"/>
    </source>
</evidence>
<dbReference type="GO" id="GO:0016020">
    <property type="term" value="C:membrane"/>
    <property type="evidence" value="ECO:0007669"/>
    <property type="project" value="InterPro"/>
</dbReference>
<dbReference type="EnsemblPlants" id="OGLUM02G06450.1">
    <property type="protein sequence ID" value="OGLUM02G06450.1"/>
    <property type="gene ID" value="OGLUM02G06450"/>
</dbReference>
<dbReference type="CDD" id="cd18578">
    <property type="entry name" value="ABC_6TM_Pgp_ABCB1_D2_like"/>
    <property type="match status" value="1"/>
</dbReference>
<evidence type="ECO:0000313" key="13">
    <source>
        <dbReference type="EnsemblPlants" id="OGLUM02G06450.1"/>
    </source>
</evidence>
<keyword evidence="7 10" id="KW-1133">Transmembrane helix</keyword>
<evidence type="ECO:0000313" key="14">
    <source>
        <dbReference type="Proteomes" id="UP000026961"/>
    </source>
</evidence>
<dbReference type="PROSITE" id="PS50929">
    <property type="entry name" value="ABC_TM1F"/>
    <property type="match status" value="1"/>
</dbReference>
<dbReference type="Pfam" id="PF00664">
    <property type="entry name" value="ABC_membrane"/>
    <property type="match status" value="1"/>
</dbReference>
<dbReference type="SMART" id="SM00382">
    <property type="entry name" value="AAA"/>
    <property type="match status" value="1"/>
</dbReference>
<evidence type="ECO:0000256" key="2">
    <source>
        <dbReference type="ARBA" id="ARBA00022448"/>
    </source>
</evidence>
<name>A0A0D9YNE3_9ORYZ</name>
<dbReference type="Pfam" id="PF00005">
    <property type="entry name" value="ABC_tran"/>
    <property type="match status" value="2"/>
</dbReference>
<comment type="similarity">
    <text evidence="1">Belongs to the ABC transporter superfamily. ABCB family. Multidrug resistance exporter (TC 3.A.1.201) subfamily.</text>
</comment>
<organism evidence="13">
    <name type="scientific">Oryza glumipatula</name>
    <dbReference type="NCBI Taxonomy" id="40148"/>
    <lineage>
        <taxon>Eukaryota</taxon>
        <taxon>Viridiplantae</taxon>
        <taxon>Streptophyta</taxon>
        <taxon>Embryophyta</taxon>
        <taxon>Tracheophyta</taxon>
        <taxon>Spermatophyta</taxon>
        <taxon>Magnoliopsida</taxon>
        <taxon>Liliopsida</taxon>
        <taxon>Poales</taxon>
        <taxon>Poaceae</taxon>
        <taxon>BOP clade</taxon>
        <taxon>Oryzoideae</taxon>
        <taxon>Oryzeae</taxon>
        <taxon>Oryzinae</taxon>
        <taxon>Oryza</taxon>
    </lineage>
</organism>
<evidence type="ECO:0000259" key="12">
    <source>
        <dbReference type="PROSITE" id="PS50929"/>
    </source>
</evidence>
<keyword evidence="6" id="KW-0067">ATP-binding</keyword>
<keyword evidence="8 10" id="KW-0472">Membrane</keyword>
<dbReference type="AlphaFoldDB" id="A0A0D9YNE3"/>
<proteinExistence type="inferred from homology"/>
<feature type="transmembrane region" description="Helical" evidence="10">
    <location>
        <begin position="401"/>
        <end position="424"/>
    </location>
</feature>
<evidence type="ECO:0000256" key="8">
    <source>
        <dbReference type="ARBA" id="ARBA00023136"/>
    </source>
</evidence>
<evidence type="ECO:0000256" key="10">
    <source>
        <dbReference type="SAM" id="Phobius"/>
    </source>
</evidence>
<dbReference type="SUPFAM" id="SSF52540">
    <property type="entry name" value="P-loop containing nucleoside triphosphate hydrolases"/>
    <property type="match status" value="2"/>
</dbReference>
<evidence type="ECO:0000256" key="5">
    <source>
        <dbReference type="ARBA" id="ARBA00022741"/>
    </source>
</evidence>
<evidence type="ECO:0000259" key="11">
    <source>
        <dbReference type="PROSITE" id="PS50893"/>
    </source>
</evidence>
<dbReference type="Gene3D" id="1.20.1560.10">
    <property type="entry name" value="ABC transporter type 1, transmembrane domain"/>
    <property type="match status" value="1"/>
</dbReference>
<dbReference type="Proteomes" id="UP000026961">
    <property type="component" value="Chromosome 2"/>
</dbReference>
<feature type="transmembrane region" description="Helical" evidence="10">
    <location>
        <begin position="182"/>
        <end position="207"/>
    </location>
</feature>
<dbReference type="GO" id="GO:0005524">
    <property type="term" value="F:ATP binding"/>
    <property type="evidence" value="ECO:0007669"/>
    <property type="project" value="UniProtKB-KW"/>
</dbReference>
<feature type="domain" description="ABC transporter" evidence="11">
    <location>
        <begin position="502"/>
        <end position="736"/>
    </location>
</feature>
<dbReference type="InterPro" id="IPR017871">
    <property type="entry name" value="ABC_transporter-like_CS"/>
</dbReference>
<dbReference type="InterPro" id="IPR036640">
    <property type="entry name" value="ABC1_TM_sf"/>
</dbReference>
<dbReference type="PROSITE" id="PS50893">
    <property type="entry name" value="ABC_TRANSPORTER_2"/>
    <property type="match status" value="1"/>
</dbReference>